<evidence type="ECO:0000313" key="3">
    <source>
        <dbReference type="EMBL" id="MBB5687751.1"/>
    </source>
</evidence>
<name>A0A7W9ALK9_9SPHN</name>
<feature type="chain" id="PRO_5031346196" evidence="1">
    <location>
        <begin position="24"/>
        <end position="321"/>
    </location>
</feature>
<evidence type="ECO:0000313" key="4">
    <source>
        <dbReference type="Proteomes" id="UP000549617"/>
    </source>
</evidence>
<dbReference type="EMBL" id="JACIJC010000008">
    <property type="protein sequence ID" value="MBB5687751.1"/>
    <property type="molecule type" value="Genomic_DNA"/>
</dbReference>
<dbReference type="PANTHER" id="PTHR46623:SF6">
    <property type="entry name" value="ALPHA_BETA-HYDROLASES SUPERFAMILY PROTEIN"/>
    <property type="match status" value="1"/>
</dbReference>
<dbReference type="InterPro" id="IPR029058">
    <property type="entry name" value="AB_hydrolase_fold"/>
</dbReference>
<sequence>MKVHMLMLLGGLSALGLSSAAISQQQTASPAQAGGSTATASGQSVEDMLLEKGKQGNLTLDEVILVEELLGVDTWRTAKVALSSRRHEDITITRDGRELGALVVYPDRPEKAPVVVMIPEDQGLNRWARDMADQIAAMGYIVVAPDFLYGLAPNGKGGSAFPDVRSVFLAHRAKVKDDLGWTADLNAWADYALKLPQASGKLAVVGFAWGGGRAAWFATSRKDISAAFLFYDAFPAAAPVENVTAPVYGFYAEFDPRVTRSLEATKARMAAAGKRYEPIMYPGSEHMFVRLGDEPRNKNVANILARHESLARLQKLLAQSW</sequence>
<dbReference type="RefSeq" id="WP_184021978.1">
    <property type="nucleotide sequence ID" value="NZ_JACIJC010000008.1"/>
</dbReference>
<dbReference type="InterPro" id="IPR002925">
    <property type="entry name" value="Dienelactn_hydro"/>
</dbReference>
<keyword evidence="1" id="KW-0732">Signal</keyword>
<dbReference type="SUPFAM" id="SSF53474">
    <property type="entry name" value="alpha/beta-Hydrolases"/>
    <property type="match status" value="1"/>
</dbReference>
<evidence type="ECO:0000256" key="1">
    <source>
        <dbReference type="SAM" id="SignalP"/>
    </source>
</evidence>
<protein>
    <submittedName>
        <fullName evidence="3">Carboxymethylenebutenolidase</fullName>
        <ecNumber evidence="3">3.1.1.45</ecNumber>
    </submittedName>
</protein>
<proteinExistence type="predicted"/>
<dbReference type="InterPro" id="IPR051049">
    <property type="entry name" value="Dienelactone_hydrolase-like"/>
</dbReference>
<feature type="domain" description="Dienelactone hydrolase" evidence="2">
    <location>
        <begin position="100"/>
        <end position="307"/>
    </location>
</feature>
<dbReference type="Proteomes" id="UP000549617">
    <property type="component" value="Unassembled WGS sequence"/>
</dbReference>
<dbReference type="GO" id="GO:0008806">
    <property type="term" value="F:carboxymethylenebutenolidase activity"/>
    <property type="evidence" value="ECO:0007669"/>
    <property type="project" value="UniProtKB-EC"/>
</dbReference>
<dbReference type="Pfam" id="PF01738">
    <property type="entry name" value="DLH"/>
    <property type="match status" value="1"/>
</dbReference>
<dbReference type="PANTHER" id="PTHR46623">
    <property type="entry name" value="CARBOXYMETHYLENEBUTENOLIDASE-RELATED"/>
    <property type="match status" value="1"/>
</dbReference>
<gene>
    <name evidence="3" type="ORF">FHS49_003797</name>
</gene>
<accession>A0A7W9ALK9</accession>
<evidence type="ECO:0000259" key="2">
    <source>
        <dbReference type="Pfam" id="PF01738"/>
    </source>
</evidence>
<keyword evidence="4" id="KW-1185">Reference proteome</keyword>
<comment type="caution">
    <text evidence="3">The sequence shown here is derived from an EMBL/GenBank/DDBJ whole genome shotgun (WGS) entry which is preliminary data.</text>
</comment>
<organism evidence="3 4">
    <name type="scientific">Sphingobium boeckii</name>
    <dbReference type="NCBI Taxonomy" id="1082345"/>
    <lineage>
        <taxon>Bacteria</taxon>
        <taxon>Pseudomonadati</taxon>
        <taxon>Pseudomonadota</taxon>
        <taxon>Alphaproteobacteria</taxon>
        <taxon>Sphingomonadales</taxon>
        <taxon>Sphingomonadaceae</taxon>
        <taxon>Sphingobium</taxon>
    </lineage>
</organism>
<dbReference type="EC" id="3.1.1.45" evidence="3"/>
<feature type="signal peptide" evidence="1">
    <location>
        <begin position="1"/>
        <end position="23"/>
    </location>
</feature>
<reference evidence="3 4" key="1">
    <citation type="submission" date="2020-08" db="EMBL/GenBank/DDBJ databases">
        <title>Genomic Encyclopedia of Type Strains, Phase IV (KMG-IV): sequencing the most valuable type-strain genomes for metagenomic binning, comparative biology and taxonomic classification.</title>
        <authorList>
            <person name="Goeker M."/>
        </authorList>
    </citation>
    <scope>NUCLEOTIDE SEQUENCE [LARGE SCALE GENOMIC DNA]</scope>
    <source>
        <strain evidence="3 4">DSM 25079</strain>
    </source>
</reference>
<dbReference type="Gene3D" id="3.40.50.1820">
    <property type="entry name" value="alpha/beta hydrolase"/>
    <property type="match status" value="1"/>
</dbReference>
<keyword evidence="3" id="KW-0378">Hydrolase</keyword>
<dbReference type="AlphaFoldDB" id="A0A7W9ALK9"/>